<keyword evidence="2" id="KW-0472">Membrane</keyword>
<evidence type="ECO:0000313" key="3">
    <source>
        <dbReference type="EMBL" id="GAA4266761.1"/>
    </source>
</evidence>
<feature type="transmembrane region" description="Helical" evidence="2">
    <location>
        <begin position="196"/>
        <end position="218"/>
    </location>
</feature>
<comment type="caution">
    <text evidence="3">The sequence shown here is derived from an EMBL/GenBank/DDBJ whole genome shotgun (WGS) entry which is preliminary data.</text>
</comment>
<sequence length="443" mass="48074">MGRSERIVSTSDSQHKSAFRLWYGRLHPSLQLIGLQLWLPLFFIVMFCLCYVAAFHAPHPHEVPVAMVGVPDSVRQAIGKALPGVLDPQSYSSLQAAKQAVLHGRVAVAYDGASHEIFKASAHQYQVSALIPAMLTPVLAAAGVTATVTDLAPLPAWDEYGTVSLYLMLSWCIGGYMVAMFIGLMGAPLRHRTRVLVILGGGVIISLVTNVLAGPVIGAVHGHFGMLFLIAWGWITAIGLAVNGFSYFAGRFIALPAMVVFIFLSMPSSGAAYPAWFMTQPFAWLNNVVVGSGITEMLKRELYGTGPGFSRGITMMASYVVGGLILMVVGKRVWEARRIRAITTGRTTMFQDAQAANRDFLIQERDDVLARHHLSRTETGTIRTLPDAERDDRDFDDRDFEDPSTSDMFLGSPSGLEATAPRTRPTRTQVDERGEGGSSGGVS</sequence>
<keyword evidence="4" id="KW-1185">Reference proteome</keyword>
<evidence type="ECO:0000313" key="4">
    <source>
        <dbReference type="Proteomes" id="UP001501594"/>
    </source>
</evidence>
<feature type="transmembrane region" description="Helical" evidence="2">
    <location>
        <begin position="127"/>
        <end position="148"/>
    </location>
</feature>
<keyword evidence="2" id="KW-1133">Transmembrane helix</keyword>
<reference evidence="4" key="1">
    <citation type="journal article" date="2019" name="Int. J. Syst. Evol. Microbiol.">
        <title>The Global Catalogue of Microorganisms (GCM) 10K type strain sequencing project: providing services to taxonomists for standard genome sequencing and annotation.</title>
        <authorList>
            <consortium name="The Broad Institute Genomics Platform"/>
            <consortium name="The Broad Institute Genome Sequencing Center for Infectious Disease"/>
            <person name="Wu L."/>
            <person name="Ma J."/>
        </authorList>
    </citation>
    <scope>NUCLEOTIDE SEQUENCE [LARGE SCALE GENOMIC DNA]</scope>
    <source>
        <strain evidence="4">JCM 17442</strain>
    </source>
</reference>
<evidence type="ECO:0008006" key="5">
    <source>
        <dbReference type="Google" id="ProtNLM"/>
    </source>
</evidence>
<gene>
    <name evidence="3" type="ORF">GCM10022256_23730</name>
</gene>
<feature type="transmembrane region" description="Helical" evidence="2">
    <location>
        <begin position="252"/>
        <end position="276"/>
    </location>
</feature>
<name>A0ABP8E3G9_9MICO</name>
<feature type="transmembrane region" description="Helical" evidence="2">
    <location>
        <begin position="37"/>
        <end position="57"/>
    </location>
</feature>
<protein>
    <recommendedName>
        <fullName evidence="5">ABC transporter permease</fullName>
    </recommendedName>
</protein>
<proteinExistence type="predicted"/>
<feature type="transmembrane region" description="Helical" evidence="2">
    <location>
        <begin position="160"/>
        <end position="184"/>
    </location>
</feature>
<organism evidence="3 4">
    <name type="scientific">Frondihabitans peucedani</name>
    <dbReference type="NCBI Taxonomy" id="598626"/>
    <lineage>
        <taxon>Bacteria</taxon>
        <taxon>Bacillati</taxon>
        <taxon>Actinomycetota</taxon>
        <taxon>Actinomycetes</taxon>
        <taxon>Micrococcales</taxon>
        <taxon>Microbacteriaceae</taxon>
        <taxon>Frondihabitans</taxon>
    </lineage>
</organism>
<feature type="compositionally biased region" description="Basic and acidic residues" evidence="1">
    <location>
        <begin position="386"/>
        <end position="396"/>
    </location>
</feature>
<feature type="transmembrane region" description="Helical" evidence="2">
    <location>
        <begin position="224"/>
        <end position="245"/>
    </location>
</feature>
<feature type="region of interest" description="Disordered" evidence="1">
    <location>
        <begin position="380"/>
        <end position="443"/>
    </location>
</feature>
<feature type="compositionally biased region" description="Low complexity" evidence="1">
    <location>
        <begin position="418"/>
        <end position="428"/>
    </location>
</feature>
<dbReference type="Proteomes" id="UP001501594">
    <property type="component" value="Unassembled WGS sequence"/>
</dbReference>
<evidence type="ECO:0000256" key="1">
    <source>
        <dbReference type="SAM" id="MobiDB-lite"/>
    </source>
</evidence>
<accession>A0ABP8E3G9</accession>
<feature type="transmembrane region" description="Helical" evidence="2">
    <location>
        <begin position="309"/>
        <end position="330"/>
    </location>
</feature>
<dbReference type="EMBL" id="BAABAU010000003">
    <property type="protein sequence ID" value="GAA4266761.1"/>
    <property type="molecule type" value="Genomic_DNA"/>
</dbReference>
<keyword evidence="2" id="KW-0812">Transmembrane</keyword>
<dbReference type="RefSeq" id="WP_344796429.1">
    <property type="nucleotide sequence ID" value="NZ_BAABAU010000003.1"/>
</dbReference>
<evidence type="ECO:0000256" key="2">
    <source>
        <dbReference type="SAM" id="Phobius"/>
    </source>
</evidence>